<evidence type="ECO:0000313" key="3">
    <source>
        <dbReference type="Proteomes" id="UP000007148"/>
    </source>
</evidence>
<dbReference type="Proteomes" id="UP000007148">
    <property type="component" value="Unassembled WGS sequence"/>
</dbReference>
<dbReference type="InParanoid" id="G4TQR0"/>
<evidence type="ECO:0000313" key="2">
    <source>
        <dbReference type="EMBL" id="CCA73653.1"/>
    </source>
</evidence>
<protein>
    <submittedName>
        <fullName evidence="2">Uncharacterized protein</fullName>
    </submittedName>
</protein>
<dbReference type="eggNOG" id="ENOG502R20E">
    <property type="taxonomic scope" value="Eukaryota"/>
</dbReference>
<name>G4TQR0_SERID</name>
<feature type="compositionally biased region" description="Polar residues" evidence="1">
    <location>
        <begin position="151"/>
        <end position="174"/>
    </location>
</feature>
<dbReference type="HOGENOM" id="CLU_071654_0_0_1"/>
<proteinExistence type="predicted"/>
<reference evidence="2 3" key="1">
    <citation type="journal article" date="2011" name="PLoS Pathog.">
        <title>Endophytic Life Strategies Decoded by Genome and Transcriptome Analyses of the Mutualistic Root Symbiont Piriformospora indica.</title>
        <authorList>
            <person name="Zuccaro A."/>
            <person name="Lahrmann U."/>
            <person name="Guldener U."/>
            <person name="Langen G."/>
            <person name="Pfiffi S."/>
            <person name="Biedenkopf D."/>
            <person name="Wong P."/>
            <person name="Samans B."/>
            <person name="Grimm C."/>
            <person name="Basiewicz M."/>
            <person name="Murat C."/>
            <person name="Martin F."/>
            <person name="Kogel K.H."/>
        </authorList>
    </citation>
    <scope>NUCLEOTIDE SEQUENCE [LARGE SCALE GENOMIC DNA]</scope>
    <source>
        <strain evidence="2 3">DSM 11827</strain>
    </source>
</reference>
<keyword evidence="3" id="KW-1185">Reference proteome</keyword>
<organism evidence="2 3">
    <name type="scientific">Serendipita indica (strain DSM 11827)</name>
    <name type="common">Root endophyte fungus</name>
    <name type="synonym">Piriformospora indica</name>
    <dbReference type="NCBI Taxonomy" id="1109443"/>
    <lineage>
        <taxon>Eukaryota</taxon>
        <taxon>Fungi</taxon>
        <taxon>Dikarya</taxon>
        <taxon>Basidiomycota</taxon>
        <taxon>Agaricomycotina</taxon>
        <taxon>Agaricomycetes</taxon>
        <taxon>Sebacinales</taxon>
        <taxon>Serendipitaceae</taxon>
        <taxon>Serendipita</taxon>
    </lineage>
</organism>
<comment type="caution">
    <text evidence="2">The sequence shown here is derived from an EMBL/GenBank/DDBJ whole genome shotgun (WGS) entry which is preliminary data.</text>
</comment>
<feature type="region of interest" description="Disordered" evidence="1">
    <location>
        <begin position="145"/>
        <end position="177"/>
    </location>
</feature>
<accession>G4TQR0</accession>
<dbReference type="EMBL" id="CAFZ01000242">
    <property type="protein sequence ID" value="CCA73653.1"/>
    <property type="molecule type" value="Genomic_DNA"/>
</dbReference>
<gene>
    <name evidence="2" type="ORF">PIIN_07606</name>
</gene>
<sequence>MATHNEDGGSAKLEFSSLLRIIPTSMEHATKGLYDLQTAAINANGESPPRDSETFKRIRAPLKEQWEAIAQLFRKCISLGNDIKLLQKYGTGAEKDEIVVILGDISTKGQQCAGLALQLANGHDAVVEPYFSQREAFQKQLDHPKVKVDVRQSQPTTPQPASAGRSSKVTATRRASQEEFTIDPLEAFLAESGKSLYPDGLRAMALVQNSFDSIQDHLFTLSNLLHQQSETYDRFLTKAKSTLDEPTMKEAQDMAQKWEMYRKDLTEVVNDVFKICDAIMVDATGAPPPVNATQMIGHEDSANEYPKGGVRDHPRGIFSRLLKLFAKRDTSNDAR</sequence>
<evidence type="ECO:0000256" key="1">
    <source>
        <dbReference type="SAM" id="MobiDB-lite"/>
    </source>
</evidence>
<dbReference type="AlphaFoldDB" id="G4TQR0"/>